<dbReference type="InterPro" id="IPR027417">
    <property type="entry name" value="P-loop_NTPase"/>
</dbReference>
<dbReference type="PANTHER" id="PTHR42781:SF4">
    <property type="entry name" value="SPERMIDINE_PUTRESCINE IMPORT ATP-BINDING PROTEIN POTA"/>
    <property type="match status" value="1"/>
</dbReference>
<dbReference type="InterPro" id="IPR003593">
    <property type="entry name" value="AAA+_ATPase"/>
</dbReference>
<reference evidence="5" key="1">
    <citation type="submission" date="2022-10" db="EMBL/GenBank/DDBJ databases">
        <title>Sifting through the core-genome to identify putative cross-protective antigens against Riemerella anatipestifer.</title>
        <authorList>
            <person name="Zheng X."/>
            <person name="Zhang W."/>
        </authorList>
    </citation>
    <scope>NUCLEOTIDE SEQUENCE</scope>
    <source>
        <strain evidence="5">ZWRA178</strain>
    </source>
</reference>
<dbReference type="Gene3D" id="3.40.50.300">
    <property type="entry name" value="P-loop containing nucleotide triphosphate hydrolases"/>
    <property type="match status" value="1"/>
</dbReference>
<sequence length="314" mass="35861">MFLEIKNLSFSYHSERSIFTNFNWSFEKGKIIAIAGESGCGKSTLLSLIYGLMDWQEGHIYFEGKPLFGPKANIVPGEKEMKLVAQNYDLMPYGTVYDNVGKFISNINLEEKKSKVNQLLDIVGLSNEIDKKPKFLSGGQQQRVAIARALSLLPKLLLLDEPFSNLDVSRTIDIRKKLFDYVKEQNITLLISTHDLQEVMPWLDEILILKDGQIVQNGTPQELYKKPSNSYVAKLFGEVNILTEQQKELLQCSKNFYYPNEIKESPNGTYTATVLESRFSGGFYWNKIDTMNVELIMYSEAELTAKKISMNLDF</sequence>
<dbReference type="PROSITE" id="PS50893">
    <property type="entry name" value="ABC_TRANSPORTER_2"/>
    <property type="match status" value="1"/>
</dbReference>
<evidence type="ECO:0000256" key="1">
    <source>
        <dbReference type="ARBA" id="ARBA00022448"/>
    </source>
</evidence>
<organism evidence="5 6">
    <name type="scientific">Riemerella anatipestifer</name>
    <name type="common">Moraxella anatipestifer</name>
    <dbReference type="NCBI Taxonomy" id="34085"/>
    <lineage>
        <taxon>Bacteria</taxon>
        <taxon>Pseudomonadati</taxon>
        <taxon>Bacteroidota</taxon>
        <taxon>Flavobacteriia</taxon>
        <taxon>Flavobacteriales</taxon>
        <taxon>Weeksellaceae</taxon>
        <taxon>Riemerella</taxon>
    </lineage>
</organism>
<comment type="caution">
    <text evidence="5">The sequence shown here is derived from an EMBL/GenBank/DDBJ whole genome shotgun (WGS) entry which is preliminary data.</text>
</comment>
<gene>
    <name evidence="5" type="ORF">OKE68_06280</name>
</gene>
<proteinExistence type="predicted"/>
<feature type="domain" description="ABC transporter" evidence="4">
    <location>
        <begin position="3"/>
        <end position="236"/>
    </location>
</feature>
<dbReference type="Proteomes" id="UP001207440">
    <property type="component" value="Unassembled WGS sequence"/>
</dbReference>
<dbReference type="PROSITE" id="PS00211">
    <property type="entry name" value="ABC_TRANSPORTER_1"/>
    <property type="match status" value="1"/>
</dbReference>
<evidence type="ECO:0000256" key="3">
    <source>
        <dbReference type="ARBA" id="ARBA00022840"/>
    </source>
</evidence>
<evidence type="ECO:0000259" key="4">
    <source>
        <dbReference type="PROSITE" id="PS50893"/>
    </source>
</evidence>
<dbReference type="SMART" id="SM00382">
    <property type="entry name" value="AAA"/>
    <property type="match status" value="1"/>
</dbReference>
<dbReference type="InterPro" id="IPR050093">
    <property type="entry name" value="ABC_SmlMolc_Importer"/>
</dbReference>
<dbReference type="RefSeq" id="WP_064970119.1">
    <property type="nucleotide sequence ID" value="NZ_CP029760.1"/>
</dbReference>
<dbReference type="PANTHER" id="PTHR42781">
    <property type="entry name" value="SPERMIDINE/PUTRESCINE IMPORT ATP-BINDING PROTEIN POTA"/>
    <property type="match status" value="1"/>
</dbReference>
<evidence type="ECO:0000313" key="5">
    <source>
        <dbReference type="EMBL" id="MCW0523921.1"/>
    </source>
</evidence>
<protein>
    <submittedName>
        <fullName evidence="5">ABC transporter ATP-binding protein</fullName>
    </submittedName>
</protein>
<dbReference type="AlphaFoldDB" id="A0AAP3ALD9"/>
<evidence type="ECO:0000313" key="6">
    <source>
        <dbReference type="Proteomes" id="UP001207440"/>
    </source>
</evidence>
<dbReference type="InterPro" id="IPR003439">
    <property type="entry name" value="ABC_transporter-like_ATP-bd"/>
</dbReference>
<dbReference type="GO" id="GO:0005524">
    <property type="term" value="F:ATP binding"/>
    <property type="evidence" value="ECO:0007669"/>
    <property type="project" value="UniProtKB-KW"/>
</dbReference>
<dbReference type="GO" id="GO:0016887">
    <property type="term" value="F:ATP hydrolysis activity"/>
    <property type="evidence" value="ECO:0007669"/>
    <property type="project" value="InterPro"/>
</dbReference>
<name>A0AAP3ALD9_RIEAN</name>
<keyword evidence="3 5" id="KW-0067">ATP-binding</keyword>
<dbReference type="SUPFAM" id="SSF52540">
    <property type="entry name" value="P-loop containing nucleoside triphosphate hydrolases"/>
    <property type="match status" value="1"/>
</dbReference>
<dbReference type="Pfam" id="PF00005">
    <property type="entry name" value="ABC_tran"/>
    <property type="match status" value="1"/>
</dbReference>
<dbReference type="EMBL" id="JAOZYT010000032">
    <property type="protein sequence ID" value="MCW0523921.1"/>
    <property type="molecule type" value="Genomic_DNA"/>
</dbReference>
<dbReference type="InterPro" id="IPR017871">
    <property type="entry name" value="ABC_transporter-like_CS"/>
</dbReference>
<keyword evidence="1" id="KW-0813">Transport</keyword>
<evidence type="ECO:0000256" key="2">
    <source>
        <dbReference type="ARBA" id="ARBA00022741"/>
    </source>
</evidence>
<accession>A0AAP3ALD9</accession>
<keyword evidence="2" id="KW-0547">Nucleotide-binding</keyword>